<feature type="compositionally biased region" description="Low complexity" evidence="1">
    <location>
        <begin position="442"/>
        <end position="456"/>
    </location>
</feature>
<protein>
    <recommendedName>
        <fullName evidence="2">C2H2-type domain-containing protein</fullName>
    </recommendedName>
</protein>
<feature type="region of interest" description="Disordered" evidence="1">
    <location>
        <begin position="822"/>
        <end position="923"/>
    </location>
</feature>
<feature type="region of interest" description="Disordered" evidence="1">
    <location>
        <begin position="442"/>
        <end position="461"/>
    </location>
</feature>
<evidence type="ECO:0000259" key="2">
    <source>
        <dbReference type="SMART" id="SM00355"/>
    </source>
</evidence>
<reference evidence="3" key="2">
    <citation type="journal article" date="2019" name="IMA Fungus">
        <title>Genome sequencing and comparison of five Tilletia species to identify candidate genes for the detection of regulated species infecting wheat.</title>
        <authorList>
            <person name="Nguyen H.D.T."/>
            <person name="Sultana T."/>
            <person name="Kesanakurti P."/>
            <person name="Hambleton S."/>
        </authorList>
    </citation>
    <scope>NUCLEOTIDE SEQUENCE</scope>
    <source>
        <strain evidence="3">DAOMC 236426</strain>
    </source>
</reference>
<feature type="region of interest" description="Disordered" evidence="1">
    <location>
        <begin position="959"/>
        <end position="986"/>
    </location>
</feature>
<feature type="compositionally biased region" description="Polar residues" evidence="1">
    <location>
        <begin position="100"/>
        <end position="114"/>
    </location>
</feature>
<dbReference type="Pfam" id="PF12013">
    <property type="entry name" value="OrsD"/>
    <property type="match status" value="2"/>
</dbReference>
<accession>A0A8X7SZR6</accession>
<reference evidence="3" key="1">
    <citation type="submission" date="2016-04" db="EMBL/GenBank/DDBJ databases">
        <authorList>
            <person name="Nguyen H.D."/>
            <person name="Samba Siva P."/>
            <person name="Cullis J."/>
            <person name="Levesque C.A."/>
            <person name="Hambleton S."/>
        </authorList>
    </citation>
    <scope>NUCLEOTIDE SEQUENCE</scope>
    <source>
        <strain evidence="3">DAOMC 236426</strain>
    </source>
</reference>
<dbReference type="Proteomes" id="UP000077684">
    <property type="component" value="Unassembled WGS sequence"/>
</dbReference>
<name>A0A8X7SZR6_9BASI</name>
<evidence type="ECO:0000313" key="3">
    <source>
        <dbReference type="EMBL" id="KAE8254438.1"/>
    </source>
</evidence>
<gene>
    <name evidence="3" type="ORF">A4X06_0g895</name>
</gene>
<feature type="compositionally biased region" description="Low complexity" evidence="1">
    <location>
        <begin position="333"/>
        <end position="368"/>
    </location>
</feature>
<feature type="region of interest" description="Disordered" evidence="1">
    <location>
        <begin position="1263"/>
        <end position="1286"/>
    </location>
</feature>
<feature type="compositionally biased region" description="Acidic residues" evidence="1">
    <location>
        <begin position="1263"/>
        <end position="1281"/>
    </location>
</feature>
<feature type="compositionally biased region" description="Basic and acidic residues" evidence="1">
    <location>
        <begin position="292"/>
        <end position="301"/>
    </location>
</feature>
<feature type="domain" description="C2H2-type" evidence="2">
    <location>
        <begin position="676"/>
        <end position="700"/>
    </location>
</feature>
<feature type="compositionally biased region" description="Low complexity" evidence="1">
    <location>
        <begin position="50"/>
        <end position="64"/>
    </location>
</feature>
<feature type="compositionally biased region" description="Acidic residues" evidence="1">
    <location>
        <begin position="1489"/>
        <end position="1526"/>
    </location>
</feature>
<feature type="compositionally biased region" description="Low complexity" evidence="1">
    <location>
        <begin position="282"/>
        <end position="291"/>
    </location>
</feature>
<feature type="compositionally biased region" description="Low complexity" evidence="1">
    <location>
        <begin position="906"/>
        <end position="923"/>
    </location>
</feature>
<sequence length="1546" mass="163230">MSAPQERPFGSQRAPAQTQQNASQRQQQQQQQQQQHPQQHPHNNMVNPSQQQQQQQHQHQHQQQPLRSDPAQQYSRMQRIGQQQPPGSSQLPSRLPPILQSRSPASVHSTTSSVGAGAPTQGGTNIAPPNPSFGMSELINSAAPYTSTRILTRSPGSSEPSAQAPLAFGGRPRQSAPASHASNTSTIRPFDDASTRLQLSPSSPSPPPTYEGTGPIGAANTGSSADHPGLLRDLTTELDPSHARSGPATVPSRADGQGLDRSELHRQQELQARQAARDQQQDPHQQQQQQHPELRFHDPHFRQATRRMQQASHERQQAPQQLRVPPQLPPLPSLQHPATQANHSPSHSHQPLQPGQQQLMQPQVVQSHAQPTQAQAGPSSMQPPQPASRLPPAQKNTSQPQQGRSDVPQQSRQAQKQSHPPEVSSGESSTGAALFHDHNQQQNNAGNATAGGSSQAERPVPATRQLAEEQLTRWGFRYFLEGGIGVLICKACRCAVKNVRAHMRHHVLLGQLDALREVEAAELLRAAIKSGYPEHREISEASEAPIPDPKVMPISDLETGHGYCCTAENCNFVAFRFKDVIKHMKDTHPALPCDDPLFQPRYSVLQFWNNVERPFEVARGLLWYDPSMVRWPPDFSDDDTDLEWSPDKVPARSAETRAQSLLRRHGFAVIKKFKATVCVICRVAVKASEEGLFTHLKQMHLRLGPTASRLRAQEALAIIDRYFPDSFAPEQLDRPEVTSAPLPYLNIFSHGFACNGCNFTSAQQSATHLHMKKKHPTDGATMRKCREFQAWMKDGRGYRGYFQVNHNPDDPDGIRMRKDKGRALDGAAGTADGDDGPSAAAGPSASEGDGDGSGQTSAPATAGNPPPSVLPTESSAPGASGSAPGGLALGGLAGQTTQPISPATPPLALAGSSSAGPSASAIRSSPAGAVSALAVQQVDRIGISAASAMAAPTLQSNENLVPANRTTGTAVNGASSGLDKTAGQQSQSSAATLPIVNNGTGMASDVQTSATSSSTAILAASSAADASSPPATASDGPQGGGNAPAAAATSSAAPLPSASPASTGVTASKHGETPSTATGSGRTTQLHQVAASIAAPQASGSRYTGVSDDDYDDTMPLFQLASARSAALLGTAPNNFRKPTGKRASNAAKPGRGGSQAASGSKLVPYSSMPPRIAPTGRASLPARLPSRTTTQPASGPVADTVPPAVPAVSVGPATAPTTALQALVRSAARHAVVPRVMGRSSMPSGSSTVAGTETTGGFDAMQVEEEEEEEEPEDEEEEDQLVPPSEIARRLASLKFKPRSQSALTLWQLESEGASSFAPIRRDVSTSVLPTVSLPDDWDRSYSVLRLGPERDEIVLEGGTSIFAAEEDEGMPDVLAASASALVDQDASASADNEATANVGSARLHSTPTAVPVIQRGSSLEATGSASGSTSSALGPTPSAVQARRGAVAARGRKQQKMPSKPRPKSLLLSVQRGKAALKRKRAVGDVNGDEEEVDQLADDGDDEPEEEEESESQVDDEDDDETYEDSTANRGRINPGIISTRLRP</sequence>
<keyword evidence="4" id="KW-1185">Reference proteome</keyword>
<feature type="region of interest" description="Disordered" evidence="1">
    <location>
        <begin position="1382"/>
        <end position="1546"/>
    </location>
</feature>
<evidence type="ECO:0000313" key="4">
    <source>
        <dbReference type="Proteomes" id="UP000077684"/>
    </source>
</evidence>
<feature type="compositionally biased region" description="Gly residues" evidence="1">
    <location>
        <begin position="883"/>
        <end position="893"/>
    </location>
</feature>
<comment type="caution">
    <text evidence="3">The sequence shown here is derived from an EMBL/GenBank/DDBJ whole genome shotgun (WGS) entry which is preliminary data.</text>
</comment>
<feature type="compositionally biased region" description="Basic residues" evidence="1">
    <location>
        <begin position="1452"/>
        <end position="1465"/>
    </location>
</feature>
<feature type="region of interest" description="Disordered" evidence="1">
    <location>
        <begin position="1131"/>
        <end position="1199"/>
    </location>
</feature>
<evidence type="ECO:0000256" key="1">
    <source>
        <dbReference type="SAM" id="MobiDB-lite"/>
    </source>
</evidence>
<feature type="compositionally biased region" description="Low complexity" evidence="1">
    <location>
        <begin position="1418"/>
        <end position="1451"/>
    </location>
</feature>
<feature type="domain" description="C2H2-type" evidence="2">
    <location>
        <begin position="487"/>
        <end position="506"/>
    </location>
</feature>
<feature type="compositionally biased region" description="Low complexity" evidence="1">
    <location>
        <begin position="17"/>
        <end position="38"/>
    </location>
</feature>
<dbReference type="EMBL" id="LWDE02000052">
    <property type="protein sequence ID" value="KAE8254438.1"/>
    <property type="molecule type" value="Genomic_DNA"/>
</dbReference>
<feature type="compositionally biased region" description="Polar residues" evidence="1">
    <location>
        <begin position="1073"/>
        <end position="1085"/>
    </location>
</feature>
<feature type="compositionally biased region" description="Basic and acidic residues" evidence="1">
    <location>
        <begin position="258"/>
        <end position="268"/>
    </location>
</feature>
<feature type="compositionally biased region" description="Polar residues" evidence="1">
    <location>
        <begin position="369"/>
        <end position="380"/>
    </location>
</feature>
<feature type="compositionally biased region" description="Low complexity" evidence="1">
    <location>
        <begin position="825"/>
        <end position="847"/>
    </location>
</feature>
<proteinExistence type="predicted"/>
<feature type="compositionally biased region" description="Polar residues" evidence="1">
    <location>
        <begin position="143"/>
        <end position="161"/>
    </location>
</feature>
<feature type="compositionally biased region" description="Polar residues" evidence="1">
    <location>
        <begin position="40"/>
        <end position="49"/>
    </location>
</feature>
<feature type="compositionally biased region" description="Polar residues" evidence="1">
    <location>
        <begin position="1388"/>
        <end position="1410"/>
    </location>
</feature>
<feature type="compositionally biased region" description="Low complexity" evidence="1">
    <location>
        <begin position="1043"/>
        <end position="1064"/>
    </location>
</feature>
<dbReference type="SMART" id="SM00355">
    <property type="entry name" value="ZnF_C2H2"/>
    <property type="match status" value="4"/>
</dbReference>
<feature type="region of interest" description="Disordered" evidence="1">
    <location>
        <begin position="1"/>
        <end position="430"/>
    </location>
</feature>
<feature type="region of interest" description="Disordered" evidence="1">
    <location>
        <begin position="1024"/>
        <end position="1085"/>
    </location>
</feature>
<feature type="compositionally biased region" description="Polar residues" evidence="1">
    <location>
        <begin position="959"/>
        <end position="975"/>
    </location>
</feature>
<feature type="compositionally biased region" description="Low complexity" evidence="1">
    <location>
        <begin position="1024"/>
        <end position="1036"/>
    </location>
</feature>
<feature type="domain" description="C2H2-type" evidence="2">
    <location>
        <begin position="752"/>
        <end position="775"/>
    </location>
</feature>
<organism evidence="3 4">
    <name type="scientific">Tilletia controversa</name>
    <name type="common">dwarf bunt fungus</name>
    <dbReference type="NCBI Taxonomy" id="13291"/>
    <lineage>
        <taxon>Eukaryota</taxon>
        <taxon>Fungi</taxon>
        <taxon>Dikarya</taxon>
        <taxon>Basidiomycota</taxon>
        <taxon>Ustilaginomycotina</taxon>
        <taxon>Exobasidiomycetes</taxon>
        <taxon>Tilletiales</taxon>
        <taxon>Tilletiaceae</taxon>
        <taxon>Tilletia</taxon>
    </lineage>
</organism>
<feature type="compositionally biased region" description="Low complexity" evidence="1">
    <location>
        <begin position="78"/>
        <end position="97"/>
    </location>
</feature>
<feature type="compositionally biased region" description="Polar residues" evidence="1">
    <location>
        <begin position="394"/>
        <end position="418"/>
    </location>
</feature>
<feature type="compositionally biased region" description="Polar residues" evidence="1">
    <location>
        <begin position="176"/>
        <end position="187"/>
    </location>
</feature>
<feature type="domain" description="C2H2-type" evidence="2">
    <location>
        <begin position="563"/>
        <end position="588"/>
    </location>
</feature>
<dbReference type="InterPro" id="IPR013087">
    <property type="entry name" value="Znf_C2H2_type"/>
</dbReference>
<dbReference type="InterPro" id="IPR022698">
    <property type="entry name" value="OrsD"/>
</dbReference>